<organism evidence="3 4">
    <name type="scientific">Podospora pseudoanserina</name>
    <dbReference type="NCBI Taxonomy" id="2609844"/>
    <lineage>
        <taxon>Eukaryota</taxon>
        <taxon>Fungi</taxon>
        <taxon>Dikarya</taxon>
        <taxon>Ascomycota</taxon>
        <taxon>Pezizomycotina</taxon>
        <taxon>Sordariomycetes</taxon>
        <taxon>Sordariomycetidae</taxon>
        <taxon>Sordariales</taxon>
        <taxon>Podosporaceae</taxon>
        <taxon>Podospora</taxon>
    </lineage>
</organism>
<proteinExistence type="predicted"/>
<evidence type="ECO:0000313" key="4">
    <source>
        <dbReference type="Proteomes" id="UP001323617"/>
    </source>
</evidence>
<protein>
    <submittedName>
        <fullName evidence="3">Uncharacterized protein</fullName>
    </submittedName>
</protein>
<dbReference type="EMBL" id="JAFFHC010000005">
    <property type="protein sequence ID" value="KAK4675839.1"/>
    <property type="molecule type" value="Genomic_DNA"/>
</dbReference>
<keyword evidence="2" id="KW-0732">Signal</keyword>
<evidence type="ECO:0000313" key="3">
    <source>
        <dbReference type="EMBL" id="KAK4675839.1"/>
    </source>
</evidence>
<evidence type="ECO:0000256" key="1">
    <source>
        <dbReference type="SAM" id="MobiDB-lite"/>
    </source>
</evidence>
<gene>
    <name evidence="3" type="ORF">QC764_507117</name>
</gene>
<reference evidence="3 4" key="1">
    <citation type="journal article" date="2023" name="bioRxiv">
        <title>High-quality genome assemblies of four members of thePodospora anserinaspecies complex.</title>
        <authorList>
            <person name="Ament-Velasquez S.L."/>
            <person name="Vogan A.A."/>
            <person name="Wallerman O."/>
            <person name="Hartmann F."/>
            <person name="Gautier V."/>
            <person name="Silar P."/>
            <person name="Giraud T."/>
            <person name="Johannesson H."/>
        </authorList>
    </citation>
    <scope>NUCLEOTIDE SEQUENCE [LARGE SCALE GENOMIC DNA]</scope>
    <source>
        <strain evidence="3 4">CBS 124.78</strain>
    </source>
</reference>
<sequence>MHQLYSPLLIAAILQLCSATTPLIAKPDPHICGLRLNSTKDHPCTSVHAGLDIPTLSLRDDSDNQSFRWGEGECYAMAFADDHTIIIISPDWRTNLKIITISHNAMKKRADENGCHIRPGQDLPKNVGMSASQCVRKLRVPGVIFNNHLSWIDHARHLRVKVLKTEQYMRRISSSIRGPPTWQMRSLFCSNVRPMLFYAGAAWYLPDNKRHADSWNTALKMLEAAQWKCLVVISGAVKYPPSELLLHELRIETVDRLLWKCRLIASQHPIIKAYAHAARYHPRLLRWSLSRPPTVPNGTTRNKLSPLSYRPRAEVRQGHQSESRQRPFEGWDDTTFGLRGSFGFRSTMGTNAVFDAAWCLVRRNLTLRRVVRSLGC</sequence>
<accession>A0ABR0I6G9</accession>
<feature type="region of interest" description="Disordered" evidence="1">
    <location>
        <begin position="295"/>
        <end position="330"/>
    </location>
</feature>
<feature type="signal peptide" evidence="2">
    <location>
        <begin position="1"/>
        <end position="19"/>
    </location>
</feature>
<feature type="chain" id="PRO_5046932557" evidence="2">
    <location>
        <begin position="20"/>
        <end position="376"/>
    </location>
</feature>
<dbReference type="GeneID" id="87968837"/>
<evidence type="ECO:0000256" key="2">
    <source>
        <dbReference type="SAM" id="SignalP"/>
    </source>
</evidence>
<keyword evidence="4" id="KW-1185">Reference proteome</keyword>
<feature type="compositionally biased region" description="Basic and acidic residues" evidence="1">
    <location>
        <begin position="311"/>
        <end position="329"/>
    </location>
</feature>
<dbReference type="RefSeq" id="XP_062799309.1">
    <property type="nucleotide sequence ID" value="XM_062947972.1"/>
</dbReference>
<feature type="compositionally biased region" description="Polar residues" evidence="1">
    <location>
        <begin position="296"/>
        <end position="305"/>
    </location>
</feature>
<comment type="caution">
    <text evidence="3">The sequence shown here is derived from an EMBL/GenBank/DDBJ whole genome shotgun (WGS) entry which is preliminary data.</text>
</comment>
<dbReference type="Proteomes" id="UP001323617">
    <property type="component" value="Unassembled WGS sequence"/>
</dbReference>
<name>A0ABR0I6G9_9PEZI</name>